<keyword evidence="2" id="KW-1185">Reference proteome</keyword>
<accession>A0AAU9JYY6</accession>
<organism evidence="1 2">
    <name type="scientific">Blepharisma stoltei</name>
    <dbReference type="NCBI Taxonomy" id="1481888"/>
    <lineage>
        <taxon>Eukaryota</taxon>
        <taxon>Sar</taxon>
        <taxon>Alveolata</taxon>
        <taxon>Ciliophora</taxon>
        <taxon>Postciliodesmatophora</taxon>
        <taxon>Heterotrichea</taxon>
        <taxon>Heterotrichida</taxon>
        <taxon>Blepharismidae</taxon>
        <taxon>Blepharisma</taxon>
    </lineage>
</organism>
<evidence type="ECO:0000313" key="2">
    <source>
        <dbReference type="Proteomes" id="UP001162131"/>
    </source>
</evidence>
<dbReference type="EMBL" id="CAJZBQ010000053">
    <property type="protein sequence ID" value="CAG9332041.1"/>
    <property type="molecule type" value="Genomic_DNA"/>
</dbReference>
<gene>
    <name evidence="1" type="ORF">BSTOLATCC_MIC54095</name>
</gene>
<comment type="caution">
    <text evidence="1">The sequence shown here is derived from an EMBL/GenBank/DDBJ whole genome shotgun (WGS) entry which is preliminary data.</text>
</comment>
<proteinExistence type="predicted"/>
<name>A0AAU9JYY6_9CILI</name>
<protein>
    <submittedName>
        <fullName evidence="1">Uncharacterized protein</fullName>
    </submittedName>
</protein>
<dbReference type="AlphaFoldDB" id="A0AAU9JYY6"/>
<sequence length="141" mass="16106">MNPGMFKVQIIWVKQLRLGDTPQWTTIPGAKWIWKSVFVEYPESGESYMFQKEFNVNGSPTQSLLSIAGDNSYTLIFNGNFIVATQFWNEGMAQTYGLISRTVQGRNVVQVVVTNYARENKDIYTNPGGLLFKLKLTWLNI</sequence>
<reference evidence="1" key="1">
    <citation type="submission" date="2021-09" db="EMBL/GenBank/DDBJ databases">
        <authorList>
            <consortium name="AG Swart"/>
            <person name="Singh M."/>
            <person name="Singh A."/>
            <person name="Seah K."/>
            <person name="Emmerich C."/>
        </authorList>
    </citation>
    <scope>NUCLEOTIDE SEQUENCE</scope>
    <source>
        <strain evidence="1">ATCC30299</strain>
    </source>
</reference>
<dbReference type="Proteomes" id="UP001162131">
    <property type="component" value="Unassembled WGS sequence"/>
</dbReference>
<evidence type="ECO:0000313" key="1">
    <source>
        <dbReference type="EMBL" id="CAG9332041.1"/>
    </source>
</evidence>
<dbReference type="Gene3D" id="2.60.120.260">
    <property type="entry name" value="Galactose-binding domain-like"/>
    <property type="match status" value="1"/>
</dbReference>